<dbReference type="InterPro" id="IPR015815">
    <property type="entry name" value="HIBADH-related"/>
</dbReference>
<dbReference type="InterPro" id="IPR008927">
    <property type="entry name" value="6-PGluconate_DH-like_C_sf"/>
</dbReference>
<reference evidence="7 8" key="1">
    <citation type="submission" date="2013-03" db="EMBL/GenBank/DDBJ databases">
        <title>The Genome Sequence of Phialophora europaea CBS 101466.</title>
        <authorList>
            <consortium name="The Broad Institute Genomics Platform"/>
            <person name="Cuomo C."/>
            <person name="de Hoog S."/>
            <person name="Gorbushina A."/>
            <person name="Walker B."/>
            <person name="Young S.K."/>
            <person name="Zeng Q."/>
            <person name="Gargeya S."/>
            <person name="Fitzgerald M."/>
            <person name="Haas B."/>
            <person name="Abouelleil A."/>
            <person name="Allen A.W."/>
            <person name="Alvarado L."/>
            <person name="Arachchi H.M."/>
            <person name="Berlin A.M."/>
            <person name="Chapman S.B."/>
            <person name="Gainer-Dewar J."/>
            <person name="Goldberg J."/>
            <person name="Griggs A."/>
            <person name="Gujja S."/>
            <person name="Hansen M."/>
            <person name="Howarth C."/>
            <person name="Imamovic A."/>
            <person name="Ireland A."/>
            <person name="Larimer J."/>
            <person name="McCowan C."/>
            <person name="Murphy C."/>
            <person name="Pearson M."/>
            <person name="Poon T.W."/>
            <person name="Priest M."/>
            <person name="Roberts A."/>
            <person name="Saif S."/>
            <person name="Shea T."/>
            <person name="Sisk P."/>
            <person name="Sykes S."/>
            <person name="Wortman J."/>
            <person name="Nusbaum C."/>
            <person name="Birren B."/>
        </authorList>
    </citation>
    <scope>NUCLEOTIDE SEQUENCE [LARGE SCALE GENOMIC DNA]</scope>
    <source>
        <strain evidence="7 8">CBS 101466</strain>
    </source>
</reference>
<evidence type="ECO:0000256" key="1">
    <source>
        <dbReference type="ARBA" id="ARBA00007598"/>
    </source>
</evidence>
<dbReference type="STRING" id="1220924.W2SAF0"/>
<dbReference type="Proteomes" id="UP000030752">
    <property type="component" value="Unassembled WGS sequence"/>
</dbReference>
<dbReference type="OrthoDB" id="435038at2759"/>
<organism evidence="7 8">
    <name type="scientific">Cyphellophora europaea (strain CBS 101466)</name>
    <name type="common">Phialophora europaea</name>
    <dbReference type="NCBI Taxonomy" id="1220924"/>
    <lineage>
        <taxon>Eukaryota</taxon>
        <taxon>Fungi</taxon>
        <taxon>Dikarya</taxon>
        <taxon>Ascomycota</taxon>
        <taxon>Pezizomycotina</taxon>
        <taxon>Eurotiomycetes</taxon>
        <taxon>Chaetothyriomycetidae</taxon>
        <taxon>Chaetothyriales</taxon>
        <taxon>Cyphellophoraceae</taxon>
        <taxon>Cyphellophora</taxon>
    </lineage>
</organism>
<feature type="domain" description="6-phosphogluconate dehydrogenase NADP-binding" evidence="5">
    <location>
        <begin position="1"/>
        <end position="147"/>
    </location>
</feature>
<protein>
    <recommendedName>
        <fullName evidence="9">6-phosphogluconate dehydrogenase NADP-binding domain-containing protein</fullName>
    </recommendedName>
</protein>
<keyword evidence="2" id="KW-0560">Oxidoreductase</keyword>
<evidence type="ECO:0000259" key="5">
    <source>
        <dbReference type="Pfam" id="PF03446"/>
    </source>
</evidence>
<dbReference type="InterPro" id="IPR013328">
    <property type="entry name" value="6PGD_dom2"/>
</dbReference>
<proteinExistence type="inferred from homology"/>
<accession>W2SAF0</accession>
<evidence type="ECO:0000256" key="3">
    <source>
        <dbReference type="ARBA" id="ARBA00023027"/>
    </source>
</evidence>
<dbReference type="InParanoid" id="W2SAF0"/>
<feature type="domain" description="3-hydroxyisobutyrate dehydrogenase-like NAD-binding" evidence="6">
    <location>
        <begin position="163"/>
        <end position="286"/>
    </location>
</feature>
<name>W2SAF0_CYPE1</name>
<dbReference type="AlphaFoldDB" id="W2SAF0"/>
<evidence type="ECO:0000313" key="8">
    <source>
        <dbReference type="Proteomes" id="UP000030752"/>
    </source>
</evidence>
<dbReference type="GO" id="GO:0016491">
    <property type="term" value="F:oxidoreductase activity"/>
    <property type="evidence" value="ECO:0007669"/>
    <property type="project" value="UniProtKB-KW"/>
</dbReference>
<dbReference type="InterPro" id="IPR036291">
    <property type="entry name" value="NAD(P)-bd_dom_sf"/>
</dbReference>
<dbReference type="Pfam" id="PF14833">
    <property type="entry name" value="NAD_binding_11"/>
    <property type="match status" value="1"/>
</dbReference>
<evidence type="ECO:0008006" key="9">
    <source>
        <dbReference type="Google" id="ProtNLM"/>
    </source>
</evidence>
<dbReference type="InterPro" id="IPR006115">
    <property type="entry name" value="6PGDH_NADP-bd"/>
</dbReference>
<dbReference type="GO" id="GO:0050661">
    <property type="term" value="F:NADP binding"/>
    <property type="evidence" value="ECO:0007669"/>
    <property type="project" value="InterPro"/>
</dbReference>
<gene>
    <name evidence="7" type="ORF">HMPREF1541_09874</name>
</gene>
<dbReference type="Pfam" id="PF03446">
    <property type="entry name" value="NAD_binding_2"/>
    <property type="match status" value="1"/>
</dbReference>
<dbReference type="RefSeq" id="XP_008712768.1">
    <property type="nucleotide sequence ID" value="XM_008714546.1"/>
</dbReference>
<dbReference type="PANTHER" id="PTHR43580">
    <property type="entry name" value="OXIDOREDUCTASE GLYR1-RELATED"/>
    <property type="match status" value="1"/>
</dbReference>
<dbReference type="HOGENOM" id="CLU_035117_5_0_1"/>
<dbReference type="GO" id="GO:0051287">
    <property type="term" value="F:NAD binding"/>
    <property type="evidence" value="ECO:0007669"/>
    <property type="project" value="InterPro"/>
</dbReference>
<sequence>MGLAMASNLQNYLVSISGLPLAYNNRTMSRGEPLAQLGAKPYSSVTDLVANCDLIFISLSDDAAVTQTITSLLTQRPNLSDKTIIDTSTVHPNTTAQLTTALTAAHAHFIAAPVFGATPVAEAGQLLFALAGPTEGITLAKPYIEACLARAVINVSATPRDATLLKTTGNFITAALAETVAEAHVFAEKAGLNAQVLEQLIVRNYGAYAGSISEKLTQGVYAPPKGERARSDIGLAVKDVGHGVESAREVGCRLEVAEVTLRRLEKAREWGAREGRALDSSAVYGVLRQEVGLGFEREDVLQRRTDA</sequence>
<dbReference type="SUPFAM" id="SSF48179">
    <property type="entry name" value="6-phosphogluconate dehydrogenase C-terminal domain-like"/>
    <property type="match status" value="1"/>
</dbReference>
<dbReference type="InterPro" id="IPR029154">
    <property type="entry name" value="HIBADH-like_NADP-bd"/>
</dbReference>
<dbReference type="SUPFAM" id="SSF51735">
    <property type="entry name" value="NAD(P)-binding Rossmann-fold domains"/>
    <property type="match status" value="1"/>
</dbReference>
<dbReference type="InterPro" id="IPR051265">
    <property type="entry name" value="HIBADH-related_NP60_sf"/>
</dbReference>
<evidence type="ECO:0000259" key="6">
    <source>
        <dbReference type="Pfam" id="PF14833"/>
    </source>
</evidence>
<dbReference type="eggNOG" id="KOG0409">
    <property type="taxonomic scope" value="Eukaryota"/>
</dbReference>
<dbReference type="PANTHER" id="PTHR43580:SF8">
    <property type="entry name" value="6-PHOSPHOGLUCONATE DEHYDROGENASE NADP-BINDING DOMAIN-CONTAINING PROTEIN-RELATED"/>
    <property type="match status" value="1"/>
</dbReference>
<evidence type="ECO:0000256" key="2">
    <source>
        <dbReference type="ARBA" id="ARBA00023002"/>
    </source>
</evidence>
<evidence type="ECO:0000313" key="7">
    <source>
        <dbReference type="EMBL" id="ETN44998.1"/>
    </source>
</evidence>
<keyword evidence="8" id="KW-1185">Reference proteome</keyword>
<dbReference type="VEuPathDB" id="FungiDB:HMPREF1541_09874"/>
<dbReference type="EMBL" id="KB822713">
    <property type="protein sequence ID" value="ETN44998.1"/>
    <property type="molecule type" value="Genomic_DNA"/>
</dbReference>
<dbReference type="GeneID" id="19977213"/>
<evidence type="ECO:0000256" key="4">
    <source>
        <dbReference type="PIRSR" id="PIRSR000103-1"/>
    </source>
</evidence>
<keyword evidence="3" id="KW-0520">NAD</keyword>
<comment type="similarity">
    <text evidence="1">Belongs to the HIBADH-related family. NP60 subfamily.</text>
</comment>
<dbReference type="Gene3D" id="3.40.50.720">
    <property type="entry name" value="NAD(P)-binding Rossmann-like Domain"/>
    <property type="match status" value="1"/>
</dbReference>
<feature type="active site" evidence="4">
    <location>
        <position position="166"/>
    </location>
</feature>
<dbReference type="Gene3D" id="1.10.1040.10">
    <property type="entry name" value="N-(1-d-carboxylethyl)-l-norvaline Dehydrogenase, domain 2"/>
    <property type="match status" value="1"/>
</dbReference>
<dbReference type="PIRSF" id="PIRSF000103">
    <property type="entry name" value="HIBADH"/>
    <property type="match status" value="1"/>
</dbReference>